<dbReference type="AlphaFoldDB" id="A0A6G1QJ47"/>
<organism evidence="1 2">
    <name type="scientific">Channa argus</name>
    <name type="common">Northern snakehead</name>
    <name type="synonym">Ophicephalus argus</name>
    <dbReference type="NCBI Taxonomy" id="215402"/>
    <lineage>
        <taxon>Eukaryota</taxon>
        <taxon>Metazoa</taxon>
        <taxon>Chordata</taxon>
        <taxon>Craniata</taxon>
        <taxon>Vertebrata</taxon>
        <taxon>Euteleostomi</taxon>
        <taxon>Actinopterygii</taxon>
        <taxon>Neopterygii</taxon>
        <taxon>Teleostei</taxon>
        <taxon>Neoteleostei</taxon>
        <taxon>Acanthomorphata</taxon>
        <taxon>Anabantaria</taxon>
        <taxon>Anabantiformes</taxon>
        <taxon>Channoidei</taxon>
        <taxon>Channidae</taxon>
        <taxon>Channa</taxon>
    </lineage>
</organism>
<evidence type="ECO:0000313" key="1">
    <source>
        <dbReference type="EMBL" id="KAF3702720.1"/>
    </source>
</evidence>
<name>A0A6G1QJ47_CHAAH</name>
<sequence length="55" mass="6223">MCGETQDNEAAKKKRKKKLLAITGWLRGSNEAAVGFPKKVTFKSCSLFRQYKNLC</sequence>
<keyword evidence="2" id="KW-1185">Reference proteome</keyword>
<reference evidence="2" key="2">
    <citation type="submission" date="2019-02" db="EMBL/GenBank/DDBJ databases">
        <title>Opniocepnalus argus Var Kimnra genome.</title>
        <authorList>
            <person name="Zhou C."/>
            <person name="Xiao S."/>
        </authorList>
    </citation>
    <scope>NUCLEOTIDE SEQUENCE [LARGE SCALE GENOMIC DNA]</scope>
</reference>
<accession>A0A6G1QJ47</accession>
<dbReference type="Proteomes" id="UP000503349">
    <property type="component" value="Chromosome 18"/>
</dbReference>
<evidence type="ECO:0000313" key="2">
    <source>
        <dbReference type="Proteomes" id="UP000503349"/>
    </source>
</evidence>
<gene>
    <name evidence="1" type="ORF">EXN66_Car018408</name>
</gene>
<protein>
    <submittedName>
        <fullName evidence="1">Uncharacterized protein</fullName>
    </submittedName>
</protein>
<dbReference type="EMBL" id="CM015729">
    <property type="protein sequence ID" value="KAF3702720.1"/>
    <property type="molecule type" value="Genomic_DNA"/>
</dbReference>
<reference evidence="1 2" key="1">
    <citation type="submission" date="2019-02" db="EMBL/GenBank/DDBJ databases">
        <title>Opniocepnalus argus genome.</title>
        <authorList>
            <person name="Zhou C."/>
            <person name="Xiao S."/>
        </authorList>
    </citation>
    <scope>NUCLEOTIDE SEQUENCE [LARGE SCALE GENOMIC DNA]</scope>
    <source>
        <strain evidence="1">OARG1902GOOAL</strain>
        <tissue evidence="1">Muscle</tissue>
    </source>
</reference>
<proteinExistence type="predicted"/>